<dbReference type="SUPFAM" id="SSF48371">
    <property type="entry name" value="ARM repeat"/>
    <property type="match status" value="1"/>
</dbReference>
<dbReference type="Gramene" id="CMO288CT">
    <property type="protein sequence ID" value="CMO288CT"/>
    <property type="gene ID" value="CMO288C"/>
</dbReference>
<keyword evidence="3" id="KW-1185">Reference proteome</keyword>
<dbReference type="RefSeq" id="XP_005537660.1">
    <property type="nucleotide sequence ID" value="XM_005537603.1"/>
</dbReference>
<reference evidence="2 3" key="1">
    <citation type="journal article" date="2004" name="Nature">
        <title>Genome sequence of the ultrasmall unicellular red alga Cyanidioschyzon merolae 10D.</title>
        <authorList>
            <person name="Matsuzaki M."/>
            <person name="Misumi O."/>
            <person name="Shin-i T."/>
            <person name="Maruyama S."/>
            <person name="Takahara M."/>
            <person name="Miyagishima S."/>
            <person name="Mori T."/>
            <person name="Nishida K."/>
            <person name="Yagisawa F."/>
            <person name="Nishida K."/>
            <person name="Yoshida Y."/>
            <person name="Nishimura Y."/>
            <person name="Nakao S."/>
            <person name="Kobayashi T."/>
            <person name="Momoyama Y."/>
            <person name="Higashiyama T."/>
            <person name="Minoda A."/>
            <person name="Sano M."/>
            <person name="Nomoto H."/>
            <person name="Oishi K."/>
            <person name="Hayashi H."/>
            <person name="Ohta F."/>
            <person name="Nishizaka S."/>
            <person name="Haga S."/>
            <person name="Miura S."/>
            <person name="Morishita T."/>
            <person name="Kabeya Y."/>
            <person name="Terasawa K."/>
            <person name="Suzuki Y."/>
            <person name="Ishii Y."/>
            <person name="Asakawa S."/>
            <person name="Takano H."/>
            <person name="Ohta N."/>
            <person name="Kuroiwa H."/>
            <person name="Tanaka K."/>
            <person name="Shimizu N."/>
            <person name="Sugano S."/>
            <person name="Sato N."/>
            <person name="Nozaki H."/>
            <person name="Ogasawara N."/>
            <person name="Kohara Y."/>
            <person name="Kuroiwa T."/>
        </authorList>
    </citation>
    <scope>NUCLEOTIDE SEQUENCE [LARGE SCALE GENOMIC DNA]</scope>
    <source>
        <strain evidence="2 3">10D</strain>
    </source>
</reference>
<protein>
    <submittedName>
        <fullName evidence="2">Uncharacterized protein</fullName>
    </submittedName>
</protein>
<reference evidence="2 3" key="2">
    <citation type="journal article" date="2007" name="BMC Biol.">
        <title>A 100%-complete sequence reveals unusually simple genomic features in the hot-spring red alga Cyanidioschyzon merolae.</title>
        <authorList>
            <person name="Nozaki H."/>
            <person name="Takano H."/>
            <person name="Misumi O."/>
            <person name="Terasawa K."/>
            <person name="Matsuzaki M."/>
            <person name="Maruyama S."/>
            <person name="Nishida K."/>
            <person name="Yagisawa F."/>
            <person name="Yoshida Y."/>
            <person name="Fujiwara T."/>
            <person name="Takio S."/>
            <person name="Tamura K."/>
            <person name="Chung S.J."/>
            <person name="Nakamura S."/>
            <person name="Kuroiwa H."/>
            <person name="Tanaka K."/>
            <person name="Sato N."/>
            <person name="Kuroiwa T."/>
        </authorList>
    </citation>
    <scope>NUCLEOTIDE SEQUENCE [LARGE SCALE GENOMIC DNA]</scope>
    <source>
        <strain evidence="2 3">10D</strain>
    </source>
</reference>
<dbReference type="OrthoDB" id="5346at2759"/>
<dbReference type="KEGG" id="cme:CYME_CMO288C"/>
<dbReference type="EMBL" id="AP006497">
    <property type="protein sequence ID" value="BAM81624.1"/>
    <property type="molecule type" value="Genomic_DNA"/>
</dbReference>
<organism evidence="2 3">
    <name type="scientific">Cyanidioschyzon merolae (strain NIES-3377 / 10D)</name>
    <name type="common">Unicellular red alga</name>
    <dbReference type="NCBI Taxonomy" id="280699"/>
    <lineage>
        <taxon>Eukaryota</taxon>
        <taxon>Rhodophyta</taxon>
        <taxon>Bangiophyceae</taxon>
        <taxon>Cyanidiales</taxon>
        <taxon>Cyanidiaceae</taxon>
        <taxon>Cyanidioschyzon</taxon>
    </lineage>
</organism>
<gene>
    <name evidence="2" type="ORF">CYME_CMO288C</name>
</gene>
<feature type="compositionally biased region" description="Low complexity" evidence="1">
    <location>
        <begin position="431"/>
        <end position="442"/>
    </location>
</feature>
<feature type="region of interest" description="Disordered" evidence="1">
    <location>
        <begin position="236"/>
        <end position="255"/>
    </location>
</feature>
<evidence type="ECO:0000313" key="2">
    <source>
        <dbReference type="EMBL" id="BAM81624.1"/>
    </source>
</evidence>
<feature type="region of interest" description="Disordered" evidence="1">
    <location>
        <begin position="425"/>
        <end position="477"/>
    </location>
</feature>
<evidence type="ECO:0000313" key="3">
    <source>
        <dbReference type="Proteomes" id="UP000007014"/>
    </source>
</evidence>
<accession>M1V9M4</accession>
<feature type="compositionally biased region" description="Polar residues" evidence="1">
    <location>
        <begin position="648"/>
        <end position="670"/>
    </location>
</feature>
<dbReference type="Proteomes" id="UP000007014">
    <property type="component" value="Chromosome 15"/>
</dbReference>
<name>M1V9M4_CYAM1</name>
<feature type="region of interest" description="Disordered" evidence="1">
    <location>
        <begin position="1428"/>
        <end position="1470"/>
    </location>
</feature>
<dbReference type="GeneID" id="16995728"/>
<sequence>MNPQRIFLHFASRDFCSNPFGNKSHKAGSEHPVHCPIPVWHTDRCSSAPIRQRNRSAAPGHTAPFVFERSPSSGECVPGTIMTSQRELLRYVESDLRSLVAKLGKRKVERAFVEDLPFLTERFSSWKSAVERVLTQLREDDTQARLSFSLSIDLVGHVLIHNVQSVENWRKSEASTLLALGLLHRLASQAALPSHRVADVVALLSYFVLSVQKLVLRSEFSKRRWLIYGERNGAQVPGTNSDQSDATDSFSRRSSPGTVSLVEEALEQATCEQTAAVGQRATETQVLPGNDLVLVERQLLRVLQVLFEIPSVQHRAGAAQEYDVDASKSDSAASVSKMCQASLPQRLFTLLTLIEQLPGVTAVVARTAAAALERYCTALFEDRLWREQVAIAFVEDLCLLTLERPPVHGFGTLLSLQVQTNTSSPVELPGASASAAERTSSSLQQERRAQASPEAEDLDEAREGHPESLSAAQVTSTGAMQQKETYCLEVITPSPDVMTSLLAEALGRAMRGGLAPQACLLKRLFPFVEAQLNEAELSWSICSLAAALIQAPVASFGALLASLAGRMLEQLRVSMDPSYSSSDTNPNQVLLMHHRALLLIETFRDALLTGASTAEDRAFISNSSSSSSSWSPQALLRYLERESDRTFASQNAAAGAGDTTSALGTEQKSLPSVDERRRLREDVVTSRETSAEAFSKLPASETGGILTQWVAMLQLCVTTGTSMVTELQMLPTGPLRHQRPLLRQLGQLIEEPKHRNLDGELWGQLTSAALGLLFVLLEATDPVADVDFLRRTWPDFLTAFGALLARAQQVPAVVLQPLIERGMDSLLQRLAVVRSSVDAPSIMNDSSTDASGLLGGSAGQPPAMHGSTSALEPFETVFICLCRTLRLVRSTRSASASASDSEAVHVLTCLGRVLQSNLQRALSTMHESEYNTNTPQAVVERRPLCSSWSPNTWLALVESILIAGDDDRDAASGEPMLDPVIDSSFEHWDKYLLQQQQQQQQQRAVGCVPAVALLRALFTVAHAAQEDTSTRNRAFLHAVFVVKAYLNAVQRQARAAIVASNGDGPYTGNAWTIPTSNATNAAVVTATGPSEWPDGTGTEQASTETGEQVASGAMSYASTTGTQPPFLFWQTPVAAQVWDLFAQFVPMMASTDHVQVLNGWRGLFQQLFLAQSIDDKTAAAPDAVQHAFRPTPQAPLFAPLLQLIEQRRDNAQSDRVDGAVISNAISPLRLFREILQLVMTLVQDYGELFVADGWYAVLTLCKEAVLAGHDPLTFTSETDRKGIHDAGFALLQLLAKEYASSFLHQPAASEVRTLWLETLTSWALHAADVNMALSSIGMLWSLCDLLQPSESTDAALWCRVLSTLARLCITERVDVRNSALKTFLGTLLAHGQNLVEHDRWRGIWEEALLPLIEGLLVRSPAPSSLAGEGTALEAPVEATSTTTDASAEATAKHAPARALTSATTNDDGNDRTIVKGDAVVGMHPASAKDAIKHWNASRLLLIEGLVRLIQQYLVSRWLALEAFPRHWESLLDYWEQTSCLYDVHKSPPSNQEALLIALVALWQTSLETLSQVVCCEPALPGSRSSNQSARQLWLQTWQRAQRRAFLANCWPRFSVSVVESIVQALLSLCGRVQQQTPDVDILDIVQSLGYQCLEALIEDTIDPKVAKASSATLGMQRGKPVQRSALVRDVFDVLARWPGDSVGVHRCAHLNALLSFLERICGSIIRATTGSAAGVTSSDEHSVMLCIVQGTLERLVRGMPPSATCAAEQEQLVLRFLELLASILVPRRTWNGSLVAAVVDGSSTAPTDAPAASAQQQPSSLVSTKHVSGANAFVESAVFSLAALVDKLEDNEETRALLTDAVLARIAALCERFLFEHDIPLPESFDGGTLHMIHTGQLDEEKCSIVMLQLGARLGLVDLLERALGLAPDISVDEHWFLLVTSAYRFNLRLAAIEALFHVAAGLDSGAAPASPFALSRLASAASTVAAARVAVQRLMQRVERCAAAYRRQSGCCPLPYLMRMFEAYVRFQADALTKRGVHLSSAADVGTQRAANGTA</sequence>
<feature type="compositionally biased region" description="Polar residues" evidence="1">
    <location>
        <begin position="237"/>
        <end position="255"/>
    </location>
</feature>
<evidence type="ECO:0000256" key="1">
    <source>
        <dbReference type="SAM" id="MobiDB-lite"/>
    </source>
</evidence>
<dbReference type="InterPro" id="IPR016024">
    <property type="entry name" value="ARM-type_fold"/>
</dbReference>
<feature type="compositionally biased region" description="Low complexity" evidence="1">
    <location>
        <begin position="1437"/>
        <end position="1449"/>
    </location>
</feature>
<proteinExistence type="predicted"/>
<feature type="region of interest" description="Disordered" evidence="1">
    <location>
        <begin position="648"/>
        <end position="675"/>
    </location>
</feature>
<dbReference type="HOGENOM" id="CLU_233051_0_0_1"/>
<dbReference type="STRING" id="280699.M1V9M4"/>